<dbReference type="NCBIfam" id="NF005451">
    <property type="entry name" value="PRK07044.1"/>
    <property type="match status" value="1"/>
</dbReference>
<gene>
    <name evidence="3" type="ORF">SAMN05192580_2932</name>
</gene>
<evidence type="ECO:0000259" key="2">
    <source>
        <dbReference type="SMART" id="SM01007"/>
    </source>
</evidence>
<organism evidence="3 4">
    <name type="scientific">Sphingomonas jatrophae</name>
    <dbReference type="NCBI Taxonomy" id="1166337"/>
    <lineage>
        <taxon>Bacteria</taxon>
        <taxon>Pseudomonadati</taxon>
        <taxon>Pseudomonadota</taxon>
        <taxon>Alphaproteobacteria</taxon>
        <taxon>Sphingomonadales</taxon>
        <taxon>Sphingomonadaceae</taxon>
        <taxon>Sphingomonas</taxon>
    </lineage>
</organism>
<proteinExistence type="inferred from homology"/>
<dbReference type="SUPFAM" id="SSF53639">
    <property type="entry name" value="AraD/HMP-PK domain-like"/>
    <property type="match status" value="1"/>
</dbReference>
<feature type="domain" description="Class II aldolase/adducin N-terminal" evidence="2">
    <location>
        <begin position="22"/>
        <end position="202"/>
    </location>
</feature>
<dbReference type="AlphaFoldDB" id="A0A1I6LLG5"/>
<dbReference type="GO" id="GO:0051015">
    <property type="term" value="F:actin filament binding"/>
    <property type="evidence" value="ECO:0007669"/>
    <property type="project" value="TreeGrafter"/>
</dbReference>
<dbReference type="InterPro" id="IPR051017">
    <property type="entry name" value="Aldolase-II_Adducin_sf"/>
</dbReference>
<evidence type="ECO:0000313" key="4">
    <source>
        <dbReference type="Proteomes" id="UP000198824"/>
    </source>
</evidence>
<dbReference type="InterPro" id="IPR001303">
    <property type="entry name" value="Aldolase_II/adducin_N"/>
</dbReference>
<name>A0A1I6LLG5_9SPHN</name>
<dbReference type="Proteomes" id="UP000198824">
    <property type="component" value="Unassembled WGS sequence"/>
</dbReference>
<dbReference type="OrthoDB" id="5291399at2"/>
<keyword evidence="4" id="KW-1185">Reference proteome</keyword>
<accession>A0A1I6LLG5</accession>
<dbReference type="PANTHER" id="PTHR10672">
    <property type="entry name" value="ADDUCIN"/>
    <property type="match status" value="1"/>
</dbReference>
<reference evidence="3 4" key="1">
    <citation type="submission" date="2016-10" db="EMBL/GenBank/DDBJ databases">
        <authorList>
            <person name="de Groot N.N."/>
        </authorList>
    </citation>
    <scope>NUCLEOTIDE SEQUENCE [LARGE SCALE GENOMIC DNA]</scope>
    <source>
        <strain evidence="3 4">S5-249</strain>
    </source>
</reference>
<protein>
    <submittedName>
        <fullName evidence="3">Ribulose-5-phosphate 4-epimerase/Fuculose-1-phosphate aldolase</fullName>
    </submittedName>
</protein>
<dbReference type="EMBL" id="FOZG01000002">
    <property type="protein sequence ID" value="SFS04407.1"/>
    <property type="molecule type" value="Genomic_DNA"/>
</dbReference>
<sequence length="255" mass="28023">MATLSQDRPQTGMSTAEQAARQELAACYRVFDHLGWSESIYNHITLKVPGEEGAFLINPFGLHFSEVTASSLVKIDIDGNKLSESPHGVNRAGFVQHSMFHRHLSDAHCIAHTHTTAGMAVASLEGGLRPINFYAAGFAGQVAYHDFEGVTVRDEEGPRLVASLGQRRQMLLRNHGILVMGRTVAETFLRHWLLQRACEVQLATLSMGQPIEVPAEVIAVHQRDLHMAQAPGGPGAADFAAMVRRIDRIDPSWRD</sequence>
<dbReference type="Gene3D" id="3.40.225.10">
    <property type="entry name" value="Class II aldolase/adducin N-terminal domain"/>
    <property type="match status" value="1"/>
</dbReference>
<dbReference type="SMART" id="SM01007">
    <property type="entry name" value="Aldolase_II"/>
    <property type="match status" value="1"/>
</dbReference>
<dbReference type="Pfam" id="PF00596">
    <property type="entry name" value="Aldolase_II"/>
    <property type="match status" value="1"/>
</dbReference>
<evidence type="ECO:0000256" key="1">
    <source>
        <dbReference type="ARBA" id="ARBA00037961"/>
    </source>
</evidence>
<dbReference type="PANTHER" id="PTHR10672:SF3">
    <property type="entry name" value="PROTEIN HU-LI TAI SHAO"/>
    <property type="match status" value="1"/>
</dbReference>
<dbReference type="STRING" id="1166337.SAMN05192580_2932"/>
<dbReference type="InterPro" id="IPR036409">
    <property type="entry name" value="Aldolase_II/adducin_N_sf"/>
</dbReference>
<dbReference type="GO" id="GO:0005856">
    <property type="term" value="C:cytoskeleton"/>
    <property type="evidence" value="ECO:0007669"/>
    <property type="project" value="TreeGrafter"/>
</dbReference>
<comment type="similarity">
    <text evidence="1">Belongs to the aldolase class II family.</text>
</comment>
<evidence type="ECO:0000313" key="3">
    <source>
        <dbReference type="EMBL" id="SFS04407.1"/>
    </source>
</evidence>
<dbReference type="RefSeq" id="WP_093315720.1">
    <property type="nucleotide sequence ID" value="NZ_FOZG01000002.1"/>
</dbReference>